<reference evidence="3" key="1">
    <citation type="submission" date="2013-08" db="EMBL/GenBank/DDBJ databases">
        <title>Gene expansion shapes genome architecture in the human pathogen Lichtheimia corymbifera: an evolutionary genomics analysis in the ancient terrestrial Mucorales (Mucoromycotina).</title>
        <authorList>
            <person name="Schwartze V.U."/>
            <person name="Winter S."/>
            <person name="Shelest E."/>
            <person name="Marcet-Houben M."/>
            <person name="Horn F."/>
            <person name="Wehner S."/>
            <person name="Hoffmann K."/>
            <person name="Riege K."/>
            <person name="Sammeth M."/>
            <person name="Nowrousian M."/>
            <person name="Valiante V."/>
            <person name="Linde J."/>
            <person name="Jacobsen I.D."/>
            <person name="Marz M."/>
            <person name="Brakhage A.A."/>
            <person name="Gabaldon T."/>
            <person name="Bocker S."/>
            <person name="Voigt K."/>
        </authorList>
    </citation>
    <scope>NUCLEOTIDE SEQUENCE [LARGE SCALE GENOMIC DNA]</scope>
    <source>
        <strain evidence="3">FSU 9682</strain>
    </source>
</reference>
<feature type="compositionally biased region" description="Basic and acidic residues" evidence="1">
    <location>
        <begin position="150"/>
        <end position="170"/>
    </location>
</feature>
<keyword evidence="4" id="KW-1185">Reference proteome</keyword>
<dbReference type="OrthoDB" id="2287167at2759"/>
<dbReference type="Proteomes" id="UP000027586">
    <property type="component" value="Unassembled WGS sequence"/>
</dbReference>
<organism evidence="3 4">
    <name type="scientific">Lichtheimia corymbifera JMRC:FSU:9682</name>
    <dbReference type="NCBI Taxonomy" id="1263082"/>
    <lineage>
        <taxon>Eukaryota</taxon>
        <taxon>Fungi</taxon>
        <taxon>Fungi incertae sedis</taxon>
        <taxon>Mucoromycota</taxon>
        <taxon>Mucoromycotina</taxon>
        <taxon>Mucoromycetes</taxon>
        <taxon>Mucorales</taxon>
        <taxon>Lichtheimiaceae</taxon>
        <taxon>Lichtheimia</taxon>
    </lineage>
</organism>
<gene>
    <name evidence="3" type="ORF">LCOR_11553.1</name>
</gene>
<proteinExistence type="predicted"/>
<dbReference type="SMART" id="SM00343">
    <property type="entry name" value="ZnF_C2HC"/>
    <property type="match status" value="2"/>
</dbReference>
<evidence type="ECO:0000259" key="2">
    <source>
        <dbReference type="SMART" id="SM00343"/>
    </source>
</evidence>
<evidence type="ECO:0000313" key="4">
    <source>
        <dbReference type="Proteomes" id="UP000027586"/>
    </source>
</evidence>
<comment type="caution">
    <text evidence="3">The sequence shown here is derived from an EMBL/GenBank/DDBJ whole genome shotgun (WGS) entry which is preliminary data.</text>
</comment>
<feature type="compositionally biased region" description="Basic and acidic residues" evidence="1">
    <location>
        <begin position="226"/>
        <end position="249"/>
    </location>
</feature>
<feature type="domain" description="CCHC-type" evidence="2">
    <location>
        <begin position="123"/>
        <end position="139"/>
    </location>
</feature>
<dbReference type="AlphaFoldDB" id="A0A068SER6"/>
<dbReference type="SUPFAM" id="SSF57756">
    <property type="entry name" value="Retrovirus zinc finger-like domains"/>
    <property type="match status" value="1"/>
</dbReference>
<dbReference type="Gene3D" id="4.10.60.10">
    <property type="entry name" value="Zinc finger, CCHC-type"/>
    <property type="match status" value="1"/>
</dbReference>
<dbReference type="VEuPathDB" id="FungiDB:LCOR_11553.1"/>
<evidence type="ECO:0000313" key="3">
    <source>
        <dbReference type="EMBL" id="CDH60774.1"/>
    </source>
</evidence>
<protein>
    <recommendedName>
        <fullName evidence="2">CCHC-type domain-containing protein</fullName>
    </recommendedName>
</protein>
<dbReference type="GO" id="GO:0008270">
    <property type="term" value="F:zinc ion binding"/>
    <property type="evidence" value="ECO:0007669"/>
    <property type="project" value="InterPro"/>
</dbReference>
<feature type="compositionally biased region" description="Polar residues" evidence="1">
    <location>
        <begin position="171"/>
        <end position="183"/>
    </location>
</feature>
<feature type="compositionally biased region" description="Low complexity" evidence="1">
    <location>
        <begin position="253"/>
        <end position="262"/>
    </location>
</feature>
<feature type="region of interest" description="Disordered" evidence="1">
    <location>
        <begin position="135"/>
        <end position="262"/>
    </location>
</feature>
<feature type="compositionally biased region" description="Polar residues" evidence="1">
    <location>
        <begin position="216"/>
        <end position="225"/>
    </location>
</feature>
<dbReference type="Pfam" id="PF00098">
    <property type="entry name" value="zf-CCHC"/>
    <property type="match status" value="1"/>
</dbReference>
<name>A0A068SER6_9FUNG</name>
<feature type="domain" description="CCHC-type" evidence="2">
    <location>
        <begin position="95"/>
        <end position="111"/>
    </location>
</feature>
<sequence>MESSVDLVSLQGLPLVKRETLASAIRSNMSRYEQVLDVKVCTDEFNLLTGKDSVLLDTSPANQVTSFAPLEHEVHMETNGHKRIVLARWRGMAVHCNYCKKEGHKIAECAKLQASKERQQRKLCYICDSPDHLKANCPRSQQAQSTGKRARTEDVLHDPRTPRVEEDSHSDQTSQHTTVTNMDVTHDVDSAPVPEITSGQSYSSRSKAKAVDDQDTLMNDSQLDDSLTKDSQDVAHQEGSQLHKDHDMDDGGSSSSTSPHRL</sequence>
<dbReference type="InterPro" id="IPR001878">
    <property type="entry name" value="Znf_CCHC"/>
</dbReference>
<feature type="compositionally biased region" description="Polar residues" evidence="1">
    <location>
        <begin position="138"/>
        <end position="147"/>
    </location>
</feature>
<dbReference type="EMBL" id="CBTN010000106">
    <property type="protein sequence ID" value="CDH60774.1"/>
    <property type="molecule type" value="Genomic_DNA"/>
</dbReference>
<accession>A0A068SER6</accession>
<evidence type="ECO:0000256" key="1">
    <source>
        <dbReference type="SAM" id="MobiDB-lite"/>
    </source>
</evidence>
<dbReference type="InterPro" id="IPR036875">
    <property type="entry name" value="Znf_CCHC_sf"/>
</dbReference>
<dbReference type="GO" id="GO:0003676">
    <property type="term" value="F:nucleic acid binding"/>
    <property type="evidence" value="ECO:0007669"/>
    <property type="project" value="InterPro"/>
</dbReference>